<dbReference type="InterPro" id="IPR011990">
    <property type="entry name" value="TPR-like_helical_dom_sf"/>
</dbReference>
<dbReference type="Gene3D" id="1.25.40.10">
    <property type="entry name" value="Tetratricopeptide repeat domain"/>
    <property type="match status" value="1"/>
</dbReference>
<sequence length="311" mass="35806">MPKKPNNKKLHHPPSQKAIQGMKLNMQQQYSQINKLLEQGDVDAAYQMAITACNQHASVDLLDLCYEIFSNSNDQLNAVRALQLGLQLDPHSPAAITRYVTLFQLQGEVENLNQALKIINKQPTSPQLLEQKCFCLSYMSQYFIQVEQNSEKALGFAQQAAELDQIQGGVQLAACYMVNEQLEESKQISEQVFQKFIQFNLIKHENDVYEPHINEHVPDCQTLINYIRTLNELELFDEAEAICQLALQMDENDPVALHELAWIKNLQEEYQESLEILYKVRAIYVEQGFGDEDEVIIDVNQKIKQFEEQIE</sequence>
<dbReference type="SUPFAM" id="SSF48452">
    <property type="entry name" value="TPR-like"/>
    <property type="match status" value="1"/>
</dbReference>
<evidence type="ECO:0008006" key="2">
    <source>
        <dbReference type="Google" id="ProtNLM"/>
    </source>
</evidence>
<protein>
    <recommendedName>
        <fullName evidence="2">Tetratricopeptide repeat-containing protein</fullName>
    </recommendedName>
</protein>
<proteinExistence type="predicted"/>
<accession>A0A146K9T6</accession>
<reference evidence="1" key="1">
    <citation type="submission" date="2015-07" db="EMBL/GenBank/DDBJ databases">
        <title>Adaptation to a free-living lifestyle via gene acquisitions in the diplomonad Trepomonas sp. PC1.</title>
        <authorList>
            <person name="Xu F."/>
            <person name="Jerlstrom-Hultqvist J."/>
            <person name="Kolisko M."/>
            <person name="Simpson A.G.B."/>
            <person name="Roger A.J."/>
            <person name="Svard S.G."/>
            <person name="Andersson J.O."/>
        </authorList>
    </citation>
    <scope>NUCLEOTIDE SEQUENCE</scope>
    <source>
        <strain evidence="1">PC1</strain>
    </source>
</reference>
<dbReference type="EMBL" id="GDID01003892">
    <property type="protein sequence ID" value="JAP92714.1"/>
    <property type="molecule type" value="Transcribed_RNA"/>
</dbReference>
<evidence type="ECO:0000313" key="1">
    <source>
        <dbReference type="EMBL" id="JAP92714.1"/>
    </source>
</evidence>
<dbReference type="AlphaFoldDB" id="A0A146K9T6"/>
<name>A0A146K9T6_9EUKA</name>
<organism evidence="1">
    <name type="scientific">Trepomonas sp. PC1</name>
    <dbReference type="NCBI Taxonomy" id="1076344"/>
    <lineage>
        <taxon>Eukaryota</taxon>
        <taxon>Metamonada</taxon>
        <taxon>Diplomonadida</taxon>
        <taxon>Hexamitidae</taxon>
        <taxon>Hexamitinae</taxon>
        <taxon>Trepomonas</taxon>
    </lineage>
</organism>
<gene>
    <name evidence="1" type="ORF">TPC1_15246</name>
</gene>